<dbReference type="OrthoDB" id="6875580at2"/>
<dbReference type="InterPro" id="IPR007111">
    <property type="entry name" value="NACHT_NTPase"/>
</dbReference>
<protein>
    <recommendedName>
        <fullName evidence="1">NACHT domain-containing protein</fullName>
    </recommendedName>
</protein>
<dbReference type="PROSITE" id="PS50837">
    <property type="entry name" value="NACHT"/>
    <property type="match status" value="1"/>
</dbReference>
<dbReference type="RefSeq" id="WP_021813233.1">
    <property type="nucleotide sequence ID" value="NZ_AUSW01000013.1"/>
</dbReference>
<feature type="domain" description="NACHT" evidence="1">
    <location>
        <begin position="97"/>
        <end position="213"/>
    </location>
</feature>
<proteinExistence type="predicted"/>
<sequence length="595" mass="69975">MGMETTGSVKEIRDIFVEVSQFVANFFGKDYQKFATKYNFALSDYLEAKRISLSKVKMAFFSSQVVELDEIYVPQFISLGNKLCSQESFFESLLQHKKIVVSATAGSGKSCLLKSMFISIIKDKNSLLPLFLELRKVNETNNSIFETLRIDIAIYDKKFNKDNLNYLLDREGTIVFLDGFDEVNHDLKDKFTKEINELADKYPNLIILVSSRPEYNLFSDWSLYNVARIQPLILSQAIEVIKKIDYDEDVKERFTLALENTLFDKQEGFSSNPLLLTIMLVTYEQFGSIPDRVYIFYDHAYQALFNKHDVSKQGFLRKSSTNLDMYELRDIFALFSLFTYSKQMFEMTENEIHTFLKKCLVHSKSEVIDKDLKLELLNNVPLLMRDGLNYCFTHRSFQEYLTAYYIVNHAVKEQVFERACGRYYSDNVVDMAFSMNKDIMEDKWILPKINKILELKPVDITTINRKITLISVFFNRIEEVKDRGKKEIGFTHNENSNFLYYLMKKYDCHSQIIYLNNKYHSYDFTYEETDFFELVLNDKGAIMLEELNDFEKDLVCRMGSSRYGEWSFELIEYIKSLILTNRNDSLDDIENFIFD</sequence>
<keyword evidence="3" id="KW-1185">Reference proteome</keyword>
<name>U4TDM2_9GAMM</name>
<gene>
    <name evidence="2" type="ORF">M917_0569</name>
</gene>
<dbReference type="PATRIC" id="fig|1354303.4.peg.560"/>
<dbReference type="PANTHER" id="PTHR46312">
    <property type="entry name" value="NACHT DOMAIN-CONTAINING PROTEIN"/>
    <property type="match status" value="1"/>
</dbReference>
<dbReference type="eggNOG" id="COG5635">
    <property type="taxonomic scope" value="Bacteria"/>
</dbReference>
<reference evidence="2 3" key="1">
    <citation type="journal article" date="2013" name="Genome Announc.">
        <title>Draft Genome Sequence of Psychrobacter aquaticus Strain CMS 56T, Isolated from a Cyanobacterial Mat Sample Collected from Water Bodies in the McMurdo Dry Valley Region of Antarctica.</title>
        <authorList>
            <person name="Reddy G.S."/>
            <person name="Ara S."/>
            <person name="Singh A."/>
            <person name="Kumar Pinnaka A."/>
            <person name="Shivaji S."/>
        </authorList>
    </citation>
    <scope>NUCLEOTIDE SEQUENCE [LARGE SCALE GENOMIC DNA]</scope>
    <source>
        <strain evidence="2 3">CMS 56</strain>
    </source>
</reference>
<dbReference type="Proteomes" id="UP000016761">
    <property type="component" value="Unassembled WGS sequence"/>
</dbReference>
<dbReference type="Gene3D" id="3.40.50.300">
    <property type="entry name" value="P-loop containing nucleotide triphosphate hydrolases"/>
    <property type="match status" value="1"/>
</dbReference>
<dbReference type="SUPFAM" id="SSF52540">
    <property type="entry name" value="P-loop containing nucleoside triphosphate hydrolases"/>
    <property type="match status" value="1"/>
</dbReference>
<dbReference type="EMBL" id="AUSW01000013">
    <property type="protein sequence ID" value="ERL56543.1"/>
    <property type="molecule type" value="Genomic_DNA"/>
</dbReference>
<dbReference type="InterPro" id="IPR027417">
    <property type="entry name" value="P-loop_NTPase"/>
</dbReference>
<evidence type="ECO:0000313" key="3">
    <source>
        <dbReference type="Proteomes" id="UP000016761"/>
    </source>
</evidence>
<dbReference type="PANTHER" id="PTHR46312:SF2">
    <property type="entry name" value="NUCLEOTIDE-BINDING OLIGOMERIZATION DOMAIN-CONTAINING PROTEIN 2-LIKE"/>
    <property type="match status" value="1"/>
</dbReference>
<dbReference type="Pfam" id="PF05729">
    <property type="entry name" value="NACHT"/>
    <property type="match status" value="1"/>
</dbReference>
<dbReference type="AlphaFoldDB" id="U4TDM2"/>
<comment type="caution">
    <text evidence="2">The sequence shown here is derived from an EMBL/GenBank/DDBJ whole genome shotgun (WGS) entry which is preliminary data.</text>
</comment>
<evidence type="ECO:0000259" key="1">
    <source>
        <dbReference type="PROSITE" id="PS50837"/>
    </source>
</evidence>
<accession>U4TDM2</accession>
<organism evidence="2 3">
    <name type="scientific">Psychrobacter aquaticus CMS 56</name>
    <dbReference type="NCBI Taxonomy" id="1354303"/>
    <lineage>
        <taxon>Bacteria</taxon>
        <taxon>Pseudomonadati</taxon>
        <taxon>Pseudomonadota</taxon>
        <taxon>Gammaproteobacteria</taxon>
        <taxon>Moraxellales</taxon>
        <taxon>Moraxellaceae</taxon>
        <taxon>Psychrobacter</taxon>
    </lineage>
</organism>
<evidence type="ECO:0000313" key="2">
    <source>
        <dbReference type="EMBL" id="ERL56543.1"/>
    </source>
</evidence>